<protein>
    <submittedName>
        <fullName evidence="2">Uncharacterized protein</fullName>
    </submittedName>
</protein>
<dbReference type="EMBL" id="KD206653">
    <property type="protein sequence ID" value="EMS52509.1"/>
    <property type="molecule type" value="Genomic_DNA"/>
</dbReference>
<accession>M7ZWK1</accession>
<name>M7ZWK1_TRIUA</name>
<reference evidence="2" key="1">
    <citation type="journal article" date="2013" name="Nature">
        <title>Draft genome of the wheat A-genome progenitor Triticum urartu.</title>
        <authorList>
            <person name="Ling H.Q."/>
            <person name="Zhao S."/>
            <person name="Liu D."/>
            <person name="Wang J."/>
            <person name="Sun H."/>
            <person name="Zhang C."/>
            <person name="Fan H."/>
            <person name="Li D."/>
            <person name="Dong L."/>
            <person name="Tao Y."/>
            <person name="Gao C."/>
            <person name="Wu H."/>
            <person name="Li Y."/>
            <person name="Cui Y."/>
            <person name="Guo X."/>
            <person name="Zheng S."/>
            <person name="Wang B."/>
            <person name="Yu K."/>
            <person name="Liang Q."/>
            <person name="Yang W."/>
            <person name="Lou X."/>
            <person name="Chen J."/>
            <person name="Feng M."/>
            <person name="Jian J."/>
            <person name="Zhang X."/>
            <person name="Luo G."/>
            <person name="Jiang Y."/>
            <person name="Liu J."/>
            <person name="Wang Z."/>
            <person name="Sha Y."/>
            <person name="Zhang B."/>
            <person name="Wu H."/>
            <person name="Tang D."/>
            <person name="Shen Q."/>
            <person name="Xue P."/>
            <person name="Zou S."/>
            <person name="Wang X."/>
            <person name="Liu X."/>
            <person name="Wang F."/>
            <person name="Yang Y."/>
            <person name="An X."/>
            <person name="Dong Z."/>
            <person name="Zhang K."/>
            <person name="Zhang X."/>
            <person name="Luo M.C."/>
            <person name="Dvorak J."/>
            <person name="Tong Y."/>
            <person name="Wang J."/>
            <person name="Yang H."/>
            <person name="Li Z."/>
            <person name="Wang D."/>
            <person name="Zhang A."/>
            <person name="Wang J."/>
        </authorList>
    </citation>
    <scope>NUCLEOTIDE SEQUENCE</scope>
</reference>
<proteinExistence type="predicted"/>
<dbReference type="AlphaFoldDB" id="M7ZWK1"/>
<evidence type="ECO:0000313" key="2">
    <source>
        <dbReference type="EMBL" id="EMS52509.1"/>
    </source>
</evidence>
<feature type="region of interest" description="Disordered" evidence="1">
    <location>
        <begin position="1"/>
        <end position="39"/>
    </location>
</feature>
<gene>
    <name evidence="2" type="ORF">TRIUR3_33362</name>
</gene>
<sequence>MSTVVAAPARSMAAPSQHIDGRRSTGSQHDGASEASLEQLGHRRSIAARWKQPGPLAPWKQSCIIEAVEFFSSSLVELVAAVEVEVVVEKLGQCGGGGGGEAPAVWWNFPLRFR</sequence>
<evidence type="ECO:0000256" key="1">
    <source>
        <dbReference type="SAM" id="MobiDB-lite"/>
    </source>
</evidence>
<organism evidence="2">
    <name type="scientific">Triticum urartu</name>
    <name type="common">Red wild einkorn</name>
    <name type="synonym">Crithodium urartu</name>
    <dbReference type="NCBI Taxonomy" id="4572"/>
    <lineage>
        <taxon>Eukaryota</taxon>
        <taxon>Viridiplantae</taxon>
        <taxon>Streptophyta</taxon>
        <taxon>Embryophyta</taxon>
        <taxon>Tracheophyta</taxon>
        <taxon>Spermatophyta</taxon>
        <taxon>Magnoliopsida</taxon>
        <taxon>Liliopsida</taxon>
        <taxon>Poales</taxon>
        <taxon>Poaceae</taxon>
        <taxon>BOP clade</taxon>
        <taxon>Pooideae</taxon>
        <taxon>Triticodae</taxon>
        <taxon>Triticeae</taxon>
        <taxon>Triticinae</taxon>
        <taxon>Triticum</taxon>
    </lineage>
</organism>